<dbReference type="AlphaFoldDB" id="A0AAE0B931"/>
<name>A0AAE0B931_9ROSI</name>
<dbReference type="EMBL" id="JANJYJ010000001">
    <property type="protein sequence ID" value="KAK3231600.1"/>
    <property type="molecule type" value="Genomic_DNA"/>
</dbReference>
<keyword evidence="3" id="KW-1185">Reference proteome</keyword>
<evidence type="ECO:0000313" key="2">
    <source>
        <dbReference type="EMBL" id="KAK3231600.1"/>
    </source>
</evidence>
<evidence type="ECO:0000256" key="1">
    <source>
        <dbReference type="SAM" id="MobiDB-lite"/>
    </source>
</evidence>
<gene>
    <name evidence="2" type="ORF">Dsin_003481</name>
</gene>
<protein>
    <submittedName>
        <fullName evidence="2">Uncharacterized protein</fullName>
    </submittedName>
</protein>
<organism evidence="2 3">
    <name type="scientific">Dipteronia sinensis</name>
    <dbReference type="NCBI Taxonomy" id="43782"/>
    <lineage>
        <taxon>Eukaryota</taxon>
        <taxon>Viridiplantae</taxon>
        <taxon>Streptophyta</taxon>
        <taxon>Embryophyta</taxon>
        <taxon>Tracheophyta</taxon>
        <taxon>Spermatophyta</taxon>
        <taxon>Magnoliopsida</taxon>
        <taxon>eudicotyledons</taxon>
        <taxon>Gunneridae</taxon>
        <taxon>Pentapetalae</taxon>
        <taxon>rosids</taxon>
        <taxon>malvids</taxon>
        <taxon>Sapindales</taxon>
        <taxon>Sapindaceae</taxon>
        <taxon>Hippocastanoideae</taxon>
        <taxon>Acereae</taxon>
        <taxon>Dipteronia</taxon>
    </lineage>
</organism>
<evidence type="ECO:0000313" key="3">
    <source>
        <dbReference type="Proteomes" id="UP001281410"/>
    </source>
</evidence>
<sequence>MALCYFQQTFEHQSFESELCYTFRSDDFAWSVQKSMKSKRKHGGRAQPRNQHLDSDRA</sequence>
<reference evidence="2" key="1">
    <citation type="journal article" date="2023" name="Plant J.">
        <title>Genome sequences and population genomics provide insights into the demographic history, inbreeding, and mutation load of two 'living fossil' tree species of Dipteronia.</title>
        <authorList>
            <person name="Feng Y."/>
            <person name="Comes H.P."/>
            <person name="Chen J."/>
            <person name="Zhu S."/>
            <person name="Lu R."/>
            <person name="Zhang X."/>
            <person name="Li P."/>
            <person name="Qiu J."/>
            <person name="Olsen K.M."/>
            <person name="Qiu Y."/>
        </authorList>
    </citation>
    <scope>NUCLEOTIDE SEQUENCE</scope>
    <source>
        <strain evidence="2">NBL</strain>
    </source>
</reference>
<proteinExistence type="predicted"/>
<accession>A0AAE0B931</accession>
<dbReference type="Proteomes" id="UP001281410">
    <property type="component" value="Unassembled WGS sequence"/>
</dbReference>
<feature type="region of interest" description="Disordered" evidence="1">
    <location>
        <begin position="37"/>
        <end position="58"/>
    </location>
</feature>
<comment type="caution">
    <text evidence="2">The sequence shown here is derived from an EMBL/GenBank/DDBJ whole genome shotgun (WGS) entry which is preliminary data.</text>
</comment>